<dbReference type="OrthoDB" id="572228at2"/>
<dbReference type="PANTHER" id="PTHR36423">
    <property type="entry name" value="AFR070WP"/>
    <property type="match status" value="1"/>
</dbReference>
<organism evidence="1 2">
    <name type="scientific">Pseudomonas oryzae</name>
    <dbReference type="NCBI Taxonomy" id="1392877"/>
    <lineage>
        <taxon>Bacteria</taxon>
        <taxon>Pseudomonadati</taxon>
        <taxon>Pseudomonadota</taxon>
        <taxon>Gammaproteobacteria</taxon>
        <taxon>Pseudomonadales</taxon>
        <taxon>Pseudomonadaceae</taxon>
        <taxon>Pseudomonas</taxon>
    </lineage>
</organism>
<keyword evidence="1" id="KW-0560">Oxidoreductase</keyword>
<evidence type="ECO:0000313" key="2">
    <source>
        <dbReference type="Proteomes" id="UP000243359"/>
    </source>
</evidence>
<keyword evidence="1" id="KW-0223">Dioxygenase</keyword>
<proteinExistence type="predicted"/>
<accession>A0A1H1XUZ6</accession>
<sequence length="124" mass="13782">MADYLDSARIRGWHAHVYFDAGTLEQARALCEAAAARFPGLKMGRVHEKPVGPHPDWSCQLAFRAELLAAVLPWLALNRQGLTVFVHPISGEDLADHRDRAIWLGSVRPLDLSVLPETSVVYDL</sequence>
<protein>
    <submittedName>
        <fullName evidence="1">DOPA 4,5-dioxygenase</fullName>
    </submittedName>
</protein>
<keyword evidence="2" id="KW-1185">Reference proteome</keyword>
<dbReference type="Pfam" id="PF08883">
    <property type="entry name" value="DOPA_dioxygen"/>
    <property type="match status" value="1"/>
</dbReference>
<name>A0A1H1XUZ6_9PSED</name>
<reference evidence="2" key="1">
    <citation type="submission" date="2016-10" db="EMBL/GenBank/DDBJ databases">
        <authorList>
            <person name="Varghese N."/>
            <person name="Submissions S."/>
        </authorList>
    </citation>
    <scope>NUCLEOTIDE SEQUENCE [LARGE SCALE GENOMIC DNA]</scope>
    <source>
        <strain evidence="2">KCTC 32247</strain>
    </source>
</reference>
<dbReference type="EMBL" id="LT629751">
    <property type="protein sequence ID" value="SDT12709.1"/>
    <property type="molecule type" value="Genomic_DNA"/>
</dbReference>
<dbReference type="GO" id="GO:0051213">
    <property type="term" value="F:dioxygenase activity"/>
    <property type="evidence" value="ECO:0007669"/>
    <property type="project" value="UniProtKB-KW"/>
</dbReference>
<dbReference type="Proteomes" id="UP000243359">
    <property type="component" value="Chromosome I"/>
</dbReference>
<dbReference type="SUPFAM" id="SSF143410">
    <property type="entry name" value="DOPA-like"/>
    <property type="match status" value="1"/>
</dbReference>
<dbReference type="AlphaFoldDB" id="A0A1H1XUZ6"/>
<dbReference type="InterPro" id="IPR014980">
    <property type="entry name" value="DOPA_dioxygen"/>
</dbReference>
<dbReference type="InterPro" id="IPR023389">
    <property type="entry name" value="DOPA-like_sf"/>
</dbReference>
<evidence type="ECO:0000313" key="1">
    <source>
        <dbReference type="EMBL" id="SDT12709.1"/>
    </source>
</evidence>
<dbReference type="PIRSF" id="PIRSF028139">
    <property type="entry name" value="DOPA-diox_rel_Mll2280"/>
    <property type="match status" value="1"/>
</dbReference>
<dbReference type="PANTHER" id="PTHR36423:SF2">
    <property type="entry name" value="AFR070WP"/>
    <property type="match status" value="1"/>
</dbReference>
<gene>
    <name evidence="1" type="ORF">SAMN05216221_3547</name>
</gene>
<dbReference type="RefSeq" id="WP_090350959.1">
    <property type="nucleotide sequence ID" value="NZ_LT629751.1"/>
</dbReference>
<dbReference type="Gene3D" id="3.30.70.1240">
    <property type="entry name" value="DOPA-like domains"/>
    <property type="match status" value="1"/>
</dbReference>
<dbReference type="STRING" id="1392877.SAMN05216221_3547"/>